<sequence>MTTSGLSIADAAERTGLSVDTLRYYERDGLMLAPVPRTSSGHRAYGPDELRWITMVTRLRSTGMPIRDVRRYAALVRAGEGNEAERLALLQAHRQVVLARLAEVQDHLGAIDHKIGIYTDAVSSSAA</sequence>
<dbReference type="GO" id="GO:0003700">
    <property type="term" value="F:DNA-binding transcription factor activity"/>
    <property type="evidence" value="ECO:0007669"/>
    <property type="project" value="InterPro"/>
</dbReference>
<proteinExistence type="predicted"/>
<dbReference type="RefSeq" id="WP_160877014.1">
    <property type="nucleotide sequence ID" value="NZ_WUEK01000004.1"/>
</dbReference>
<evidence type="ECO:0000313" key="4">
    <source>
        <dbReference type="Proteomes" id="UP000473325"/>
    </source>
</evidence>
<name>A0A6L7EQ46_9ACTN</name>
<dbReference type="Gene3D" id="1.10.1660.10">
    <property type="match status" value="1"/>
</dbReference>
<keyword evidence="4" id="KW-1185">Reference proteome</keyword>
<dbReference type="InterPro" id="IPR000551">
    <property type="entry name" value="MerR-type_HTH_dom"/>
</dbReference>
<evidence type="ECO:0000259" key="2">
    <source>
        <dbReference type="PROSITE" id="PS50937"/>
    </source>
</evidence>
<accession>A0A6L7EQ46</accession>
<dbReference type="InterPro" id="IPR047057">
    <property type="entry name" value="MerR_fam"/>
</dbReference>
<dbReference type="InterPro" id="IPR009061">
    <property type="entry name" value="DNA-bd_dom_put_sf"/>
</dbReference>
<comment type="caution">
    <text evidence="3">The sequence shown here is derived from an EMBL/GenBank/DDBJ whole genome shotgun (WGS) entry which is preliminary data.</text>
</comment>
<dbReference type="SUPFAM" id="SSF46955">
    <property type="entry name" value="Putative DNA-binding domain"/>
    <property type="match status" value="1"/>
</dbReference>
<evidence type="ECO:0000256" key="1">
    <source>
        <dbReference type="ARBA" id="ARBA00023125"/>
    </source>
</evidence>
<dbReference type="PROSITE" id="PS00552">
    <property type="entry name" value="HTH_MERR_1"/>
    <property type="match status" value="1"/>
</dbReference>
<dbReference type="CDD" id="cd01109">
    <property type="entry name" value="HTH_YyaN"/>
    <property type="match status" value="1"/>
</dbReference>
<dbReference type="EMBL" id="WUEK01000004">
    <property type="protein sequence ID" value="MXG89507.1"/>
    <property type="molecule type" value="Genomic_DNA"/>
</dbReference>
<dbReference type="SMART" id="SM00422">
    <property type="entry name" value="HTH_MERR"/>
    <property type="match status" value="1"/>
</dbReference>
<organism evidence="3 4">
    <name type="scientific">Nocardioides flavescens</name>
    <dbReference type="NCBI Taxonomy" id="2691959"/>
    <lineage>
        <taxon>Bacteria</taxon>
        <taxon>Bacillati</taxon>
        <taxon>Actinomycetota</taxon>
        <taxon>Actinomycetes</taxon>
        <taxon>Propionibacteriales</taxon>
        <taxon>Nocardioidaceae</taxon>
        <taxon>Nocardioides</taxon>
    </lineage>
</organism>
<dbReference type="Pfam" id="PF13411">
    <property type="entry name" value="MerR_1"/>
    <property type="match status" value="1"/>
</dbReference>
<feature type="domain" description="HTH merR-type" evidence="2">
    <location>
        <begin position="5"/>
        <end position="75"/>
    </location>
</feature>
<gene>
    <name evidence="3" type="ORF">GRQ65_08080</name>
</gene>
<keyword evidence="1" id="KW-0238">DNA-binding</keyword>
<reference evidence="3 4" key="1">
    <citation type="submission" date="2019-12" db="EMBL/GenBank/DDBJ databases">
        <authorList>
            <person name="Kun Z."/>
        </authorList>
    </citation>
    <scope>NUCLEOTIDE SEQUENCE [LARGE SCALE GENOMIC DNA]</scope>
    <source>
        <strain evidence="3 4">YIM 123512</strain>
    </source>
</reference>
<dbReference type="PROSITE" id="PS50937">
    <property type="entry name" value="HTH_MERR_2"/>
    <property type="match status" value="1"/>
</dbReference>
<dbReference type="Proteomes" id="UP000473325">
    <property type="component" value="Unassembled WGS sequence"/>
</dbReference>
<dbReference type="PANTHER" id="PTHR30204:SF98">
    <property type="entry name" value="HTH-TYPE TRANSCRIPTIONAL REGULATOR ADHR"/>
    <property type="match status" value="1"/>
</dbReference>
<protein>
    <submittedName>
        <fullName evidence="3">MerR family transcriptional regulator</fullName>
    </submittedName>
</protein>
<dbReference type="GO" id="GO:0003677">
    <property type="term" value="F:DNA binding"/>
    <property type="evidence" value="ECO:0007669"/>
    <property type="project" value="UniProtKB-KW"/>
</dbReference>
<dbReference type="AlphaFoldDB" id="A0A6L7EQ46"/>
<evidence type="ECO:0000313" key="3">
    <source>
        <dbReference type="EMBL" id="MXG89507.1"/>
    </source>
</evidence>
<dbReference type="PANTHER" id="PTHR30204">
    <property type="entry name" value="REDOX-CYCLING DRUG-SENSING TRANSCRIPTIONAL ACTIVATOR SOXR"/>
    <property type="match status" value="1"/>
</dbReference>